<protein>
    <recommendedName>
        <fullName evidence="7">RING-type domain-containing protein</fullName>
    </recommendedName>
</protein>
<dbReference type="PANTHER" id="PTHR14155">
    <property type="entry name" value="RING FINGER DOMAIN-CONTAINING"/>
    <property type="match status" value="1"/>
</dbReference>
<evidence type="ECO:0000256" key="2">
    <source>
        <dbReference type="ARBA" id="ARBA00022771"/>
    </source>
</evidence>
<evidence type="ECO:0000256" key="5">
    <source>
        <dbReference type="SAM" id="MobiDB-lite"/>
    </source>
</evidence>
<dbReference type="EMBL" id="HBFR01004844">
    <property type="protein sequence ID" value="CAD8876145.1"/>
    <property type="molecule type" value="Transcribed_RNA"/>
</dbReference>
<evidence type="ECO:0000256" key="6">
    <source>
        <dbReference type="SAM" id="Phobius"/>
    </source>
</evidence>
<evidence type="ECO:0000313" key="10">
    <source>
        <dbReference type="EMBL" id="CAD8876145.1"/>
    </source>
</evidence>
<keyword evidence="6" id="KW-0472">Membrane</keyword>
<evidence type="ECO:0000313" key="9">
    <source>
        <dbReference type="EMBL" id="CAD8876143.1"/>
    </source>
</evidence>
<feature type="transmembrane region" description="Helical" evidence="6">
    <location>
        <begin position="12"/>
        <end position="32"/>
    </location>
</feature>
<dbReference type="EMBL" id="HBFR01004842">
    <property type="protein sequence ID" value="CAD8876143.1"/>
    <property type="molecule type" value="Transcribed_RNA"/>
</dbReference>
<evidence type="ECO:0000313" key="8">
    <source>
        <dbReference type="EMBL" id="CAD8876142.1"/>
    </source>
</evidence>
<sequence length="237" mass="26868">MSIYFPTYFPAAVIMFIVLPTILWVVFIFHLYGRTWYRSFREFVCPTRVIFSRNDEFGNDERLRTGSQIPEAGAFSIRKIYMVETKKLTSSDLNNLMKNGYLGCMCRNDIVDGRASKLENRTNLVTDEKDSKGNSNESGSFNQSSLSNVECDDARGVTNPPLNVNATEIDLEVSSSCPICLCEFEVGEVVAYNSSGCSHIYHEECIVRWLPQSNQCPLCKQPFAQSSQKKSRSSREK</sequence>
<dbReference type="EMBL" id="HBFR01004841">
    <property type="protein sequence ID" value="CAD8876142.1"/>
    <property type="molecule type" value="Transcribed_RNA"/>
</dbReference>
<accession>A0A6U5DVD6</accession>
<dbReference type="InterPro" id="IPR001841">
    <property type="entry name" value="Znf_RING"/>
</dbReference>
<evidence type="ECO:0000256" key="4">
    <source>
        <dbReference type="PROSITE-ProRule" id="PRU00175"/>
    </source>
</evidence>
<keyword evidence="6" id="KW-1133">Transmembrane helix</keyword>
<feature type="compositionally biased region" description="Basic and acidic residues" evidence="5">
    <location>
        <begin position="122"/>
        <end position="132"/>
    </location>
</feature>
<proteinExistence type="predicted"/>
<dbReference type="SMART" id="SM00184">
    <property type="entry name" value="RING"/>
    <property type="match status" value="1"/>
</dbReference>
<feature type="domain" description="RING-type" evidence="7">
    <location>
        <begin position="177"/>
        <end position="220"/>
    </location>
</feature>
<evidence type="ECO:0000256" key="1">
    <source>
        <dbReference type="ARBA" id="ARBA00022723"/>
    </source>
</evidence>
<dbReference type="InterPro" id="IPR013083">
    <property type="entry name" value="Znf_RING/FYVE/PHD"/>
</dbReference>
<evidence type="ECO:0000259" key="7">
    <source>
        <dbReference type="PROSITE" id="PS50089"/>
    </source>
</evidence>
<dbReference type="PANTHER" id="PTHR14155:SF627">
    <property type="entry name" value="OS06G0192800 PROTEIN"/>
    <property type="match status" value="1"/>
</dbReference>
<name>A0A6U5DVD6_9STRA</name>
<dbReference type="AlphaFoldDB" id="A0A6U5DVD6"/>
<reference evidence="10" key="1">
    <citation type="submission" date="2021-01" db="EMBL/GenBank/DDBJ databases">
        <authorList>
            <person name="Corre E."/>
            <person name="Pelletier E."/>
            <person name="Niang G."/>
            <person name="Scheremetjew M."/>
            <person name="Finn R."/>
            <person name="Kale V."/>
            <person name="Holt S."/>
            <person name="Cochrane G."/>
            <person name="Meng A."/>
            <person name="Brown T."/>
            <person name="Cohen L."/>
        </authorList>
    </citation>
    <scope>NUCLEOTIDE SEQUENCE</scope>
    <source>
        <strain evidence="10">308</strain>
    </source>
</reference>
<keyword evidence="2 4" id="KW-0863">Zinc-finger</keyword>
<keyword evidence="1" id="KW-0479">Metal-binding</keyword>
<dbReference type="Pfam" id="PF13639">
    <property type="entry name" value="zf-RING_2"/>
    <property type="match status" value="1"/>
</dbReference>
<dbReference type="Gene3D" id="3.30.40.10">
    <property type="entry name" value="Zinc/RING finger domain, C3HC4 (zinc finger)"/>
    <property type="match status" value="1"/>
</dbReference>
<keyword evidence="3" id="KW-0862">Zinc</keyword>
<dbReference type="GO" id="GO:0008270">
    <property type="term" value="F:zinc ion binding"/>
    <property type="evidence" value="ECO:0007669"/>
    <property type="project" value="UniProtKB-KW"/>
</dbReference>
<keyword evidence="6" id="KW-0812">Transmembrane</keyword>
<dbReference type="PROSITE" id="PS50089">
    <property type="entry name" value="ZF_RING_2"/>
    <property type="match status" value="1"/>
</dbReference>
<feature type="compositionally biased region" description="Polar residues" evidence="5">
    <location>
        <begin position="133"/>
        <end position="147"/>
    </location>
</feature>
<dbReference type="InterPro" id="IPR053238">
    <property type="entry name" value="RING-H2_zinc_finger"/>
</dbReference>
<gene>
    <name evidence="8" type="ORF">CHYS00102_LOCUS3320</name>
    <name evidence="9" type="ORF">CHYS00102_LOCUS3321</name>
    <name evidence="10" type="ORF">CHYS00102_LOCUS3323</name>
</gene>
<dbReference type="SUPFAM" id="SSF57850">
    <property type="entry name" value="RING/U-box"/>
    <property type="match status" value="1"/>
</dbReference>
<feature type="region of interest" description="Disordered" evidence="5">
    <location>
        <begin position="122"/>
        <end position="147"/>
    </location>
</feature>
<organism evidence="10">
    <name type="scientific">Corethron hystrix</name>
    <dbReference type="NCBI Taxonomy" id="216773"/>
    <lineage>
        <taxon>Eukaryota</taxon>
        <taxon>Sar</taxon>
        <taxon>Stramenopiles</taxon>
        <taxon>Ochrophyta</taxon>
        <taxon>Bacillariophyta</taxon>
        <taxon>Coscinodiscophyceae</taxon>
        <taxon>Corethrophycidae</taxon>
        <taxon>Corethrales</taxon>
        <taxon>Corethraceae</taxon>
        <taxon>Corethron</taxon>
    </lineage>
</organism>
<evidence type="ECO:0000256" key="3">
    <source>
        <dbReference type="ARBA" id="ARBA00022833"/>
    </source>
</evidence>